<feature type="transmembrane region" description="Helical" evidence="7">
    <location>
        <begin position="289"/>
        <end position="306"/>
    </location>
</feature>
<dbReference type="AlphaFoldDB" id="A0A0G0IN53"/>
<feature type="transmembrane region" description="Helical" evidence="7">
    <location>
        <begin position="312"/>
        <end position="330"/>
    </location>
</feature>
<dbReference type="InterPro" id="IPR011701">
    <property type="entry name" value="MFS"/>
</dbReference>
<dbReference type="PANTHER" id="PTHR23517">
    <property type="entry name" value="RESISTANCE PROTEIN MDTM, PUTATIVE-RELATED-RELATED"/>
    <property type="match status" value="1"/>
</dbReference>
<reference evidence="9 10" key="1">
    <citation type="journal article" date="2015" name="Nature">
        <title>rRNA introns, odd ribosomes, and small enigmatic genomes across a large radiation of phyla.</title>
        <authorList>
            <person name="Brown C.T."/>
            <person name="Hug L.A."/>
            <person name="Thomas B.C."/>
            <person name="Sharon I."/>
            <person name="Castelle C.J."/>
            <person name="Singh A."/>
            <person name="Wilkins M.J."/>
            <person name="Williams K.H."/>
            <person name="Banfield J.F."/>
        </authorList>
    </citation>
    <scope>NUCLEOTIDE SEQUENCE [LARGE SCALE GENOMIC DNA]</scope>
</reference>
<dbReference type="GO" id="GO:0005886">
    <property type="term" value="C:plasma membrane"/>
    <property type="evidence" value="ECO:0007669"/>
    <property type="project" value="UniProtKB-SubCell"/>
</dbReference>
<feature type="transmembrane region" description="Helical" evidence="7">
    <location>
        <begin position="260"/>
        <end position="277"/>
    </location>
</feature>
<dbReference type="InterPro" id="IPR020846">
    <property type="entry name" value="MFS_dom"/>
</dbReference>
<feature type="transmembrane region" description="Helical" evidence="7">
    <location>
        <begin position="51"/>
        <end position="71"/>
    </location>
</feature>
<feature type="transmembrane region" description="Helical" evidence="7">
    <location>
        <begin position="173"/>
        <end position="191"/>
    </location>
</feature>
<dbReference type="EMBL" id="LBUE01000003">
    <property type="protein sequence ID" value="KKQ56728.1"/>
    <property type="molecule type" value="Genomic_DNA"/>
</dbReference>
<keyword evidence="2" id="KW-0813">Transport</keyword>
<evidence type="ECO:0000256" key="6">
    <source>
        <dbReference type="ARBA" id="ARBA00023136"/>
    </source>
</evidence>
<evidence type="ECO:0000256" key="7">
    <source>
        <dbReference type="SAM" id="Phobius"/>
    </source>
</evidence>
<evidence type="ECO:0000256" key="2">
    <source>
        <dbReference type="ARBA" id="ARBA00022448"/>
    </source>
</evidence>
<evidence type="ECO:0000256" key="3">
    <source>
        <dbReference type="ARBA" id="ARBA00022475"/>
    </source>
</evidence>
<proteinExistence type="predicted"/>
<feature type="transmembrane region" description="Helical" evidence="7">
    <location>
        <begin position="106"/>
        <end position="123"/>
    </location>
</feature>
<comment type="subcellular location">
    <subcellularLocation>
        <location evidence="1">Cell membrane</location>
        <topology evidence="1">Multi-pass membrane protein</topology>
    </subcellularLocation>
</comment>
<evidence type="ECO:0000256" key="1">
    <source>
        <dbReference type="ARBA" id="ARBA00004651"/>
    </source>
</evidence>
<evidence type="ECO:0000313" key="9">
    <source>
        <dbReference type="EMBL" id="KKQ56728.1"/>
    </source>
</evidence>
<gene>
    <name evidence="9" type="ORF">US75_C0003G0015</name>
</gene>
<dbReference type="Pfam" id="PF07690">
    <property type="entry name" value="MFS_1"/>
    <property type="match status" value="1"/>
</dbReference>
<dbReference type="PROSITE" id="PS50850">
    <property type="entry name" value="MFS"/>
    <property type="match status" value="1"/>
</dbReference>
<feature type="transmembrane region" description="Helical" evidence="7">
    <location>
        <begin position="144"/>
        <end position="167"/>
    </location>
</feature>
<evidence type="ECO:0000259" key="8">
    <source>
        <dbReference type="PROSITE" id="PS50850"/>
    </source>
</evidence>
<keyword evidence="6 7" id="KW-0472">Membrane</keyword>
<keyword evidence="5 7" id="KW-1133">Transmembrane helix</keyword>
<feature type="transmembrane region" description="Helical" evidence="7">
    <location>
        <begin position="223"/>
        <end position="248"/>
    </location>
</feature>
<keyword evidence="3" id="KW-1003">Cell membrane</keyword>
<feature type="transmembrane region" description="Helical" evidence="7">
    <location>
        <begin position="382"/>
        <end position="398"/>
    </location>
</feature>
<dbReference type="STRING" id="1618583.US75_C0003G0015"/>
<dbReference type="Gene3D" id="1.20.1250.20">
    <property type="entry name" value="MFS general substrate transporter like domains"/>
    <property type="match status" value="2"/>
</dbReference>
<dbReference type="GO" id="GO:0022857">
    <property type="term" value="F:transmembrane transporter activity"/>
    <property type="evidence" value="ECO:0007669"/>
    <property type="project" value="InterPro"/>
</dbReference>
<dbReference type="Proteomes" id="UP000034096">
    <property type="component" value="Unassembled WGS sequence"/>
</dbReference>
<evidence type="ECO:0000256" key="4">
    <source>
        <dbReference type="ARBA" id="ARBA00022692"/>
    </source>
</evidence>
<comment type="caution">
    <text evidence="9">The sequence shown here is derived from an EMBL/GenBank/DDBJ whole genome shotgun (WGS) entry which is preliminary data.</text>
</comment>
<accession>A0A0G0IN53</accession>
<name>A0A0G0IN53_9BACT</name>
<evidence type="ECO:0000256" key="5">
    <source>
        <dbReference type="ARBA" id="ARBA00022989"/>
    </source>
</evidence>
<organism evidence="9 10">
    <name type="scientific">Candidatus Woesebacteria bacterium GW2011_GWC1_38_13</name>
    <dbReference type="NCBI Taxonomy" id="1618583"/>
    <lineage>
        <taxon>Bacteria</taxon>
        <taxon>Candidatus Woeseibacteriota</taxon>
    </lineage>
</organism>
<feature type="domain" description="Major facilitator superfamily (MFS) profile" evidence="8">
    <location>
        <begin position="17"/>
        <end position="402"/>
    </location>
</feature>
<feature type="transmembrane region" description="Helical" evidence="7">
    <location>
        <begin position="351"/>
        <end position="370"/>
    </location>
</feature>
<evidence type="ECO:0000313" key="10">
    <source>
        <dbReference type="Proteomes" id="UP000034096"/>
    </source>
</evidence>
<keyword evidence="4 7" id="KW-0812">Transmembrane</keyword>
<feature type="transmembrane region" description="Helical" evidence="7">
    <location>
        <begin position="83"/>
        <end position="100"/>
    </location>
</feature>
<dbReference type="InterPro" id="IPR036259">
    <property type="entry name" value="MFS_trans_sf"/>
</dbReference>
<protein>
    <recommendedName>
        <fullName evidence="8">Major facilitator superfamily (MFS) profile domain-containing protein</fullName>
    </recommendedName>
</protein>
<dbReference type="PANTHER" id="PTHR23517:SF3">
    <property type="entry name" value="INTEGRAL MEMBRANE TRANSPORT PROTEIN"/>
    <property type="match status" value="1"/>
</dbReference>
<feature type="transmembrane region" description="Helical" evidence="7">
    <location>
        <begin position="21"/>
        <end position="39"/>
    </location>
</feature>
<sequence length="414" mass="46305">MFKRLNSSLISDPFWQKITTLSLILFFAFLADAILSSWVPGLIENSFKSPLVMGFVISFSSIVGLGTDLVFPQILKGVSFKKLLFISLTLLLAFSVSLIFATDISFILVFLVSMAVWGVYYEVMGFANHQFVADSVPMRMHASTWAFIGVFKNLAYFIGPLMAGFLIAGGVRIPAYFAIIFTIIAMVFLVLSKKHHERSLTVEIEKINFTSELERWSILSKRIWPILIVSTVLGVIDAFFWTTGAVYTEELTRISFWGRWFLPAYTLPSLFVGLIIAKKGIVSGKKKTALRFFLLSGIFLSLMAVYKSIIWQLLMVFCSSLALAITYPLIEGVYSDIIDRMGNQKKHLMGLSSSTTSISYIIGPVMAGIINSKVGSAATFEYLGYAVVVIALVLLIITPKKFKLPQKEIREWKN</sequence>
<dbReference type="InterPro" id="IPR050171">
    <property type="entry name" value="MFS_Transporters"/>
</dbReference>
<dbReference type="SUPFAM" id="SSF103473">
    <property type="entry name" value="MFS general substrate transporter"/>
    <property type="match status" value="1"/>
</dbReference>